<comment type="caution">
    <text evidence="1">The sequence shown here is derived from an EMBL/GenBank/DDBJ whole genome shotgun (WGS) entry which is preliminary data.</text>
</comment>
<accession>A0A178MEL5</accession>
<dbReference type="InterPro" id="IPR006597">
    <property type="entry name" value="Sel1-like"/>
</dbReference>
<dbReference type="Gene3D" id="1.10.220.30">
    <property type="match status" value="1"/>
</dbReference>
<sequence length="794" mass="86522">MDDIDKTNATIPLTAGSLEDAMAVWDRGDYETAVRLLRPRAVRGDVHAQFTLGFAYEHGDGVPQVADAAMRWYRMAADQGMAAAQHHVGLLYETGNGVTRDYAEALRWFHLAADQDDAYAQCQIGVLYSCGLAVEQDYAEAMRWFRMAADKGNTEAQFRIGALYASGHGVEQDYCEAIRWYRLAADQGFWAAQLNIASMYVEGQGVAQDFTEAKRWYDLADGGGSVAGVDILASTTPAFDHDEDMVKAWEDMLSDAPVGGAAPVDDDVVSAPISELEQVAREGDSKAALALGLALLQSPEQNERAKGTWWIERAAELGLTEAQTRLADLLATKSSLAASRLYGIARNEEVAAWWRAVATATPLRRKQIERGWSVVGPAVAADLAVVPVADLKFEDIPGIGSEAMLSLLRQTAPKDWVWALSLHGCDGSARLRHFVLSHLPEQAARTMMRDILALNDEREPGGYPYADDRIVGRLRNLIDDGEVVLPAALAEDLQTRERELADALGNPLYDFSCRRKEFEAAYGRLARRPSRGAPMSPLDHLVTSRTRSGPLGQQGVHGNDPAPGWYADTLGVQPNTTIRVACSAVGENHLFDFLAGSPPFTRFRLWQVFPFGVRHRFASASLERVVAVEMHAEGKAAMDDALKGLHRAGTIAWWSEAGEPSWIFDGAPLLINAVDLPVVEDTSAPAEPRISDDEEALMAEWAAMAGETPESRAHGAPDDDAFDACLADIRAACDAMKPYEGQAAKEASSSTTAEIIPIAHERLCREVAMKGAICEADLYVKIPRNSRETEDDPA</sequence>
<proteinExistence type="predicted"/>
<dbReference type="AlphaFoldDB" id="A0A178MEL5"/>
<evidence type="ECO:0000313" key="2">
    <source>
        <dbReference type="Proteomes" id="UP000078428"/>
    </source>
</evidence>
<keyword evidence="2" id="KW-1185">Reference proteome</keyword>
<dbReference type="PANTHER" id="PTHR11102:SF160">
    <property type="entry name" value="ERAD-ASSOCIATED E3 UBIQUITIN-PROTEIN LIGASE COMPONENT HRD3"/>
    <property type="match status" value="1"/>
</dbReference>
<dbReference type="InterPro" id="IPR011002">
    <property type="entry name" value="FliG_a-hlx"/>
</dbReference>
<name>A0A178MEL5_9PROT</name>
<dbReference type="Proteomes" id="UP000078428">
    <property type="component" value="Unassembled WGS sequence"/>
</dbReference>
<reference evidence="1 2" key="1">
    <citation type="submission" date="2016-04" db="EMBL/GenBank/DDBJ databases">
        <title>Draft genome sequence of freshwater magnetotactic bacteria Magnetospirillum marisnigri SP-1 and Magnetospirillum moscoviense BB-1.</title>
        <authorList>
            <person name="Koziaeva V."/>
            <person name="Dziuba M.V."/>
            <person name="Ivanov T.M."/>
            <person name="Kuznetsov B."/>
            <person name="Grouzdev D.S."/>
        </authorList>
    </citation>
    <scope>NUCLEOTIDE SEQUENCE [LARGE SCALE GENOMIC DNA]</scope>
    <source>
        <strain evidence="1 2">SP-1</strain>
    </source>
</reference>
<organism evidence="1 2">
    <name type="scientific">Paramagnetospirillum marisnigri</name>
    <dbReference type="NCBI Taxonomy" id="1285242"/>
    <lineage>
        <taxon>Bacteria</taxon>
        <taxon>Pseudomonadati</taxon>
        <taxon>Pseudomonadota</taxon>
        <taxon>Alphaproteobacteria</taxon>
        <taxon>Rhodospirillales</taxon>
        <taxon>Magnetospirillaceae</taxon>
        <taxon>Paramagnetospirillum</taxon>
    </lineage>
</organism>
<dbReference type="PANTHER" id="PTHR11102">
    <property type="entry name" value="SEL-1-LIKE PROTEIN"/>
    <property type="match status" value="1"/>
</dbReference>
<dbReference type="InterPro" id="IPR011990">
    <property type="entry name" value="TPR-like_helical_dom_sf"/>
</dbReference>
<protein>
    <submittedName>
        <fullName evidence="1">Uncharacterized protein</fullName>
    </submittedName>
</protein>
<dbReference type="EMBL" id="LWQT01000085">
    <property type="protein sequence ID" value="OAN46966.1"/>
    <property type="molecule type" value="Genomic_DNA"/>
</dbReference>
<gene>
    <name evidence="1" type="ORF">A6A04_20495</name>
</gene>
<dbReference type="Pfam" id="PF08238">
    <property type="entry name" value="Sel1"/>
    <property type="match status" value="6"/>
</dbReference>
<dbReference type="RefSeq" id="WP_068494641.1">
    <property type="nucleotide sequence ID" value="NZ_LWQT01000085.1"/>
</dbReference>
<dbReference type="Gene3D" id="1.25.40.10">
    <property type="entry name" value="Tetratricopeptide repeat domain"/>
    <property type="match status" value="2"/>
</dbReference>
<dbReference type="InterPro" id="IPR050767">
    <property type="entry name" value="Sel1_AlgK"/>
</dbReference>
<dbReference type="SMART" id="SM00671">
    <property type="entry name" value="SEL1"/>
    <property type="match status" value="6"/>
</dbReference>
<evidence type="ECO:0000313" key="1">
    <source>
        <dbReference type="EMBL" id="OAN46966.1"/>
    </source>
</evidence>
<dbReference type="SUPFAM" id="SSF81901">
    <property type="entry name" value="HCP-like"/>
    <property type="match status" value="1"/>
</dbReference>
<dbReference type="OrthoDB" id="112232at2"/>
<dbReference type="STRING" id="1285242.A6A04_20495"/>
<dbReference type="SUPFAM" id="SSF48029">
    <property type="entry name" value="FliG"/>
    <property type="match status" value="1"/>
</dbReference>